<name>X0YPM7_9ZZZZ</name>
<gene>
    <name evidence="1" type="ORF">S01H4_19679</name>
</gene>
<organism evidence="1">
    <name type="scientific">marine sediment metagenome</name>
    <dbReference type="NCBI Taxonomy" id="412755"/>
    <lineage>
        <taxon>unclassified sequences</taxon>
        <taxon>metagenomes</taxon>
        <taxon>ecological metagenomes</taxon>
    </lineage>
</organism>
<accession>X0YPM7</accession>
<proteinExistence type="predicted"/>
<sequence>SAGTLDSITKYVKWDSGVPAYMKAAIYDVTSGNLLENGETDQESFSSPWDDWLTMSFPSKPTVEAATGYWLCWKLSHKSLSYRSAGDIGQSGYISGHSYLDPFPAEFPDPFNLINVEYSIFATYEEVPPPAVKTLVQATLISAIPLIAIPTLAEILRLTGV</sequence>
<dbReference type="AlphaFoldDB" id="X0YPM7"/>
<protein>
    <submittedName>
        <fullName evidence="1">Uncharacterized protein</fullName>
    </submittedName>
</protein>
<evidence type="ECO:0000313" key="1">
    <source>
        <dbReference type="EMBL" id="GAG58175.1"/>
    </source>
</evidence>
<feature type="non-terminal residue" evidence="1">
    <location>
        <position position="1"/>
    </location>
</feature>
<reference evidence="1" key="1">
    <citation type="journal article" date="2014" name="Front. Microbiol.">
        <title>High frequency of phylogenetically diverse reductive dehalogenase-homologous genes in deep subseafloor sedimentary metagenomes.</title>
        <authorList>
            <person name="Kawai M."/>
            <person name="Futagami T."/>
            <person name="Toyoda A."/>
            <person name="Takaki Y."/>
            <person name="Nishi S."/>
            <person name="Hori S."/>
            <person name="Arai W."/>
            <person name="Tsubouchi T."/>
            <person name="Morono Y."/>
            <person name="Uchiyama I."/>
            <person name="Ito T."/>
            <person name="Fujiyama A."/>
            <person name="Inagaki F."/>
            <person name="Takami H."/>
        </authorList>
    </citation>
    <scope>NUCLEOTIDE SEQUENCE</scope>
    <source>
        <strain evidence="1">Expedition CK06-06</strain>
    </source>
</reference>
<dbReference type="EMBL" id="BART01008792">
    <property type="protein sequence ID" value="GAG58175.1"/>
    <property type="molecule type" value="Genomic_DNA"/>
</dbReference>
<comment type="caution">
    <text evidence="1">The sequence shown here is derived from an EMBL/GenBank/DDBJ whole genome shotgun (WGS) entry which is preliminary data.</text>
</comment>